<evidence type="ECO:0000256" key="4">
    <source>
        <dbReference type="ARBA" id="ARBA00011245"/>
    </source>
</evidence>
<evidence type="ECO:0000256" key="6">
    <source>
        <dbReference type="ARBA" id="ARBA00022448"/>
    </source>
</evidence>
<evidence type="ECO:0000256" key="10">
    <source>
        <dbReference type="ARBA" id="ARBA00022982"/>
    </source>
</evidence>
<feature type="binding site" description="covalent" evidence="13">
    <location>
        <position position="64"/>
    </location>
    <ligand>
        <name>heme c</name>
        <dbReference type="ChEBI" id="CHEBI:61717"/>
    </ligand>
</feature>
<dbReference type="InterPro" id="IPR009056">
    <property type="entry name" value="Cyt_c-like_dom"/>
</dbReference>
<comment type="subunit">
    <text evidence="4 13">Monomer.</text>
</comment>
<dbReference type="Proteomes" id="UP000217507">
    <property type="component" value="Chromosome"/>
</dbReference>
<keyword evidence="13" id="KW-0732">Signal</keyword>
<dbReference type="PANTHER" id="PTHR34688">
    <property type="entry name" value="CYTOCHROME C6, CHLOROPLASTIC"/>
    <property type="match status" value="1"/>
</dbReference>
<evidence type="ECO:0000256" key="1">
    <source>
        <dbReference type="ARBA" id="ARBA00002347"/>
    </source>
</evidence>
<dbReference type="GO" id="GO:0031979">
    <property type="term" value="C:plasma membrane-derived thylakoid lumen"/>
    <property type="evidence" value="ECO:0007669"/>
    <property type="project" value="UniProtKB-SubCell"/>
</dbReference>
<keyword evidence="14" id="KW-0472">Membrane</keyword>
<evidence type="ECO:0000313" key="16">
    <source>
        <dbReference type="EMBL" id="BAY69872.1"/>
    </source>
</evidence>
<evidence type="ECO:0000256" key="7">
    <source>
        <dbReference type="ARBA" id="ARBA00022531"/>
    </source>
</evidence>
<evidence type="ECO:0000259" key="15">
    <source>
        <dbReference type="PROSITE" id="PS51007"/>
    </source>
</evidence>
<dbReference type="InterPro" id="IPR008168">
    <property type="entry name" value="Cyt_C_IC"/>
</dbReference>
<evidence type="ECO:0000256" key="8">
    <source>
        <dbReference type="ARBA" id="ARBA00022617"/>
    </source>
</evidence>
<dbReference type="Pfam" id="PF13442">
    <property type="entry name" value="Cytochrome_CBB3"/>
    <property type="match status" value="1"/>
</dbReference>
<sequence>MTAAQLKIIEDDIGLNEPYLQRERDMKKIFSLVLLGIALFTFAFSSPALAADSVNGAKIFSANCASCHAGGKNLVQAQKTLKKADLEKYGMYSAEAIIAQVTNGKNAMPAFKGRLKPEQIEDVAAYVLGKADADWK</sequence>
<evidence type="ECO:0000256" key="11">
    <source>
        <dbReference type="ARBA" id="ARBA00023004"/>
    </source>
</evidence>
<dbReference type="GO" id="GO:0005506">
    <property type="term" value="F:iron ion binding"/>
    <property type="evidence" value="ECO:0007669"/>
    <property type="project" value="InterPro"/>
</dbReference>
<keyword evidence="14" id="KW-1133">Transmembrane helix</keyword>
<keyword evidence="12 13" id="KW-0793">Thylakoid</keyword>
<evidence type="ECO:0000256" key="12">
    <source>
        <dbReference type="ARBA" id="ARBA00023078"/>
    </source>
</evidence>
<dbReference type="InterPro" id="IPR036909">
    <property type="entry name" value="Cyt_c-like_dom_sf"/>
</dbReference>
<keyword evidence="9 13" id="KW-0479">Metal-binding</keyword>
<evidence type="ECO:0000256" key="5">
    <source>
        <dbReference type="ARBA" id="ARBA00016152"/>
    </source>
</evidence>
<keyword evidence="8 13" id="KW-0349">Heme</keyword>
<dbReference type="GO" id="GO:0015979">
    <property type="term" value="P:photosynthesis"/>
    <property type="evidence" value="ECO:0007669"/>
    <property type="project" value="UniProtKB-UniRule"/>
</dbReference>
<dbReference type="GO" id="GO:0009055">
    <property type="term" value="F:electron transfer activity"/>
    <property type="evidence" value="ECO:0007669"/>
    <property type="project" value="UniProtKB-UniRule"/>
</dbReference>
<evidence type="ECO:0000256" key="14">
    <source>
        <dbReference type="SAM" id="Phobius"/>
    </source>
</evidence>
<dbReference type="SUPFAM" id="SSF46626">
    <property type="entry name" value="Cytochrome c"/>
    <property type="match status" value="1"/>
</dbReference>
<feature type="domain" description="Cytochrome c" evidence="15">
    <location>
        <begin position="51"/>
        <end position="131"/>
    </location>
</feature>
<keyword evidence="10 13" id="KW-0249">Electron transport</keyword>
<comment type="subcellular location">
    <subcellularLocation>
        <location evidence="2 13">Cellular thylakoid lumen</location>
    </subcellularLocation>
</comment>
<dbReference type="AlphaFoldDB" id="A0A1Z4KLL8"/>
<gene>
    <name evidence="16" type="primary">cytA</name>
    <name evidence="13" type="synonym">petJ</name>
    <name evidence="16" type="ORF">NIES23_26720</name>
</gene>
<feature type="binding site" description="axial binding residue" evidence="13">
    <location>
        <position position="68"/>
    </location>
    <ligand>
        <name>heme c</name>
        <dbReference type="ChEBI" id="CHEBI:61717"/>
    </ligand>
    <ligandPart>
        <name>Fe</name>
        <dbReference type="ChEBI" id="CHEBI:18248"/>
    </ligandPart>
</feature>
<keyword evidence="6 13" id="KW-0813">Transport</keyword>
<dbReference type="NCBIfam" id="NF045930">
    <property type="entry name" value="Cytc6PetJCyano"/>
    <property type="match status" value="1"/>
</dbReference>
<dbReference type="PANTHER" id="PTHR34688:SF2">
    <property type="entry name" value="CYTOCHROME C6, CHLOROPLASTIC"/>
    <property type="match status" value="1"/>
</dbReference>
<keyword evidence="14" id="KW-0812">Transmembrane</keyword>
<evidence type="ECO:0000256" key="2">
    <source>
        <dbReference type="ARBA" id="ARBA00004518"/>
    </source>
</evidence>
<organism evidence="16 17">
    <name type="scientific">Trichormus variabilis NIES-23</name>
    <dbReference type="NCBI Taxonomy" id="1973479"/>
    <lineage>
        <taxon>Bacteria</taxon>
        <taxon>Bacillati</taxon>
        <taxon>Cyanobacteriota</taxon>
        <taxon>Cyanophyceae</taxon>
        <taxon>Nostocales</taxon>
        <taxon>Nostocaceae</taxon>
        <taxon>Trichormus</taxon>
    </lineage>
</organism>
<accession>A0A1Z4KLL8</accession>
<dbReference type="EMBL" id="AP018216">
    <property type="protein sequence ID" value="BAY69872.1"/>
    <property type="molecule type" value="Genomic_DNA"/>
</dbReference>
<evidence type="ECO:0000256" key="9">
    <source>
        <dbReference type="ARBA" id="ARBA00022723"/>
    </source>
</evidence>
<evidence type="ECO:0000256" key="13">
    <source>
        <dbReference type="HAMAP-Rule" id="MF_00594"/>
    </source>
</evidence>
<name>A0A1Z4KLL8_ANAVA</name>
<feature type="binding site" description="covalent" evidence="13">
    <location>
        <position position="67"/>
    </location>
    <ligand>
        <name>heme c</name>
        <dbReference type="ChEBI" id="CHEBI:61717"/>
    </ligand>
</feature>
<reference evidence="16 17" key="1">
    <citation type="submission" date="2017-06" db="EMBL/GenBank/DDBJ databases">
        <title>Genome sequencing of cyanobaciteial culture collection at National Institute for Environmental Studies (NIES).</title>
        <authorList>
            <person name="Hirose Y."/>
            <person name="Shimura Y."/>
            <person name="Fujisawa T."/>
            <person name="Nakamura Y."/>
            <person name="Kawachi M."/>
        </authorList>
    </citation>
    <scope>NUCLEOTIDE SEQUENCE [LARGE SCALE GENOMIC DNA]</scope>
    <source>
        <strain evidence="16 17">NIES-23</strain>
    </source>
</reference>
<evidence type="ECO:0000313" key="17">
    <source>
        <dbReference type="Proteomes" id="UP000217507"/>
    </source>
</evidence>
<comment type="PTM">
    <text evidence="13">Binds 1 heme c group per subunit.</text>
</comment>
<keyword evidence="11 13" id="KW-0408">Iron</keyword>
<proteinExistence type="inferred from homology"/>
<comment type="function">
    <text evidence="1 13">Functions as an electron carrier between membrane-bound cytochrome b6-f and photosystem I in oxygenic photosynthesis.</text>
</comment>
<protein>
    <recommendedName>
        <fullName evidence="5 13">Cytochrome c6</fullName>
    </recommendedName>
    <alternativeName>
        <fullName evidence="13">Cytochrome c-553</fullName>
    </alternativeName>
    <alternativeName>
        <fullName evidence="13">Cytochrome c553</fullName>
    </alternativeName>
    <alternativeName>
        <fullName evidence="13">Soluble cytochrome f</fullName>
    </alternativeName>
</protein>
<keyword evidence="7 13" id="KW-0602">Photosynthesis</keyword>
<dbReference type="PROSITE" id="PS51007">
    <property type="entry name" value="CYTC"/>
    <property type="match status" value="1"/>
</dbReference>
<dbReference type="GO" id="GO:0020037">
    <property type="term" value="F:heme binding"/>
    <property type="evidence" value="ECO:0007669"/>
    <property type="project" value="InterPro"/>
</dbReference>
<dbReference type="HAMAP" id="MF_00594">
    <property type="entry name" value="Cytc_PetJ"/>
    <property type="match status" value="1"/>
</dbReference>
<dbReference type="Gene3D" id="1.10.760.10">
    <property type="entry name" value="Cytochrome c-like domain"/>
    <property type="match status" value="1"/>
</dbReference>
<feature type="binding site" description="axial binding residue" evidence="13">
    <location>
        <position position="108"/>
    </location>
    <ligand>
        <name>heme c</name>
        <dbReference type="ChEBI" id="CHEBI:61717"/>
    </ligand>
    <ligandPart>
        <name>Fe</name>
        <dbReference type="ChEBI" id="CHEBI:18248"/>
    </ligandPart>
</feature>
<comment type="similarity">
    <text evidence="3 13">Belongs to the cytochrome c family. PetJ subfamily.</text>
</comment>
<dbReference type="FunFam" id="1.10.760.10:FF:000038">
    <property type="entry name" value="Cytochrome c6"/>
    <property type="match status" value="1"/>
</dbReference>
<dbReference type="InterPro" id="IPR023655">
    <property type="entry name" value="Cyt_C6"/>
</dbReference>
<evidence type="ECO:0000256" key="3">
    <source>
        <dbReference type="ARBA" id="ARBA00009650"/>
    </source>
</evidence>
<dbReference type="PRINTS" id="PR00605">
    <property type="entry name" value="CYTCHROMECIC"/>
</dbReference>
<feature type="transmembrane region" description="Helical" evidence="14">
    <location>
        <begin position="29"/>
        <end position="50"/>
    </location>
</feature>